<name>A0A811MN01_9POAL</name>
<dbReference type="AlphaFoldDB" id="A0A811MN01"/>
<sequence>MFHSTMPEMDFSDDDDSDSDEALDFRDVVHWDFAVLTGIELVVASPGKLRMLKHMSKYHAFEDYIIKWVL</sequence>
<accession>A0A811MN01</accession>
<organism evidence="1 2">
    <name type="scientific">Miscanthus lutarioriparius</name>
    <dbReference type="NCBI Taxonomy" id="422564"/>
    <lineage>
        <taxon>Eukaryota</taxon>
        <taxon>Viridiplantae</taxon>
        <taxon>Streptophyta</taxon>
        <taxon>Embryophyta</taxon>
        <taxon>Tracheophyta</taxon>
        <taxon>Spermatophyta</taxon>
        <taxon>Magnoliopsida</taxon>
        <taxon>Liliopsida</taxon>
        <taxon>Poales</taxon>
        <taxon>Poaceae</taxon>
        <taxon>PACMAD clade</taxon>
        <taxon>Panicoideae</taxon>
        <taxon>Andropogonodae</taxon>
        <taxon>Andropogoneae</taxon>
        <taxon>Saccharinae</taxon>
        <taxon>Miscanthus</taxon>
    </lineage>
</organism>
<keyword evidence="2" id="KW-1185">Reference proteome</keyword>
<dbReference type="EMBL" id="CAJGYO010000001">
    <property type="protein sequence ID" value="CAD6206730.1"/>
    <property type="molecule type" value="Genomic_DNA"/>
</dbReference>
<dbReference type="OrthoDB" id="10591537at2759"/>
<evidence type="ECO:0000313" key="1">
    <source>
        <dbReference type="EMBL" id="CAD6206730.1"/>
    </source>
</evidence>
<dbReference type="Proteomes" id="UP000604825">
    <property type="component" value="Unassembled WGS sequence"/>
</dbReference>
<protein>
    <submittedName>
        <fullName evidence="1">Uncharacterized protein</fullName>
    </submittedName>
</protein>
<evidence type="ECO:0000313" key="2">
    <source>
        <dbReference type="Proteomes" id="UP000604825"/>
    </source>
</evidence>
<reference evidence="1" key="1">
    <citation type="submission" date="2020-10" db="EMBL/GenBank/DDBJ databases">
        <authorList>
            <person name="Han B."/>
            <person name="Lu T."/>
            <person name="Zhao Q."/>
            <person name="Huang X."/>
            <person name="Zhao Y."/>
        </authorList>
    </citation>
    <scope>NUCLEOTIDE SEQUENCE</scope>
</reference>
<proteinExistence type="predicted"/>
<gene>
    <name evidence="1" type="ORF">NCGR_LOCUS4409</name>
</gene>
<comment type="caution">
    <text evidence="1">The sequence shown here is derived from an EMBL/GenBank/DDBJ whole genome shotgun (WGS) entry which is preliminary data.</text>
</comment>